<dbReference type="Proteomes" id="UP000738431">
    <property type="component" value="Chromosome"/>
</dbReference>
<dbReference type="SUPFAM" id="SSF52833">
    <property type="entry name" value="Thioredoxin-like"/>
    <property type="match status" value="1"/>
</dbReference>
<sequence>MRNYPVLLFALCAALCPAAELPIGTSLANEPLSPWTESAEADAIVFIFVAPDCPISNRYAPTIRRLAADCADHNIALWLVYADNLADAAAIRTNQTEFKLSGLPTVIDRDFAIADFAGADVTPEAAVFMRPAPESAPLLVYRGRIDDQYQGYNKYRPAPTASELRETLDTIIAGHLPSLTRTKAIGCYLPRP</sequence>
<dbReference type="PANTHER" id="PTHR43640:SF1">
    <property type="entry name" value="THIOREDOXIN-DEPENDENT PEROXIREDOXIN"/>
    <property type="match status" value="1"/>
</dbReference>
<proteinExistence type="predicted"/>
<dbReference type="InterPro" id="IPR013766">
    <property type="entry name" value="Thioredoxin_domain"/>
</dbReference>
<dbReference type="PROSITE" id="PS51352">
    <property type="entry name" value="THIOREDOXIN_2"/>
    <property type="match status" value="1"/>
</dbReference>
<feature type="chain" id="PRO_5047550096" description="Thioredoxin domain-containing protein" evidence="1">
    <location>
        <begin position="29"/>
        <end position="192"/>
    </location>
</feature>
<dbReference type="EMBL" id="CP139781">
    <property type="protein sequence ID" value="WRQ87436.1"/>
    <property type="molecule type" value="Genomic_DNA"/>
</dbReference>
<gene>
    <name evidence="3" type="ORF">K1X11_021695</name>
</gene>
<keyword evidence="1" id="KW-0732">Signal</keyword>
<name>A0ABZ1C7J4_9BACT</name>
<dbReference type="Gene3D" id="3.40.30.10">
    <property type="entry name" value="Glutaredoxin"/>
    <property type="match status" value="1"/>
</dbReference>
<accession>A0ABZ1C7J4</accession>
<evidence type="ECO:0000313" key="4">
    <source>
        <dbReference type="Proteomes" id="UP000738431"/>
    </source>
</evidence>
<feature type="signal peptide" evidence="1">
    <location>
        <begin position="1"/>
        <end position="28"/>
    </location>
</feature>
<dbReference type="InterPro" id="IPR036249">
    <property type="entry name" value="Thioredoxin-like_sf"/>
</dbReference>
<keyword evidence="4" id="KW-1185">Reference proteome</keyword>
<evidence type="ECO:0000259" key="2">
    <source>
        <dbReference type="PROSITE" id="PS51352"/>
    </source>
</evidence>
<evidence type="ECO:0000256" key="1">
    <source>
        <dbReference type="SAM" id="SignalP"/>
    </source>
</evidence>
<evidence type="ECO:0000313" key="3">
    <source>
        <dbReference type="EMBL" id="WRQ87436.1"/>
    </source>
</evidence>
<feature type="domain" description="Thioredoxin" evidence="2">
    <location>
        <begin position="21"/>
        <end position="173"/>
    </location>
</feature>
<reference evidence="3 4" key="1">
    <citation type="submission" date="2023-12" db="EMBL/GenBank/DDBJ databases">
        <title>Description of an unclassified Opitutus bacterium of Verrucomicrobiota.</title>
        <authorList>
            <person name="Zhang D.-F."/>
        </authorList>
    </citation>
    <scope>NUCLEOTIDE SEQUENCE [LARGE SCALE GENOMIC DNA]</scope>
    <source>
        <strain evidence="3 4">WL0086</strain>
    </source>
</reference>
<organism evidence="3 4">
    <name type="scientific">Actomonas aquatica</name>
    <dbReference type="NCBI Taxonomy" id="2866162"/>
    <lineage>
        <taxon>Bacteria</taxon>
        <taxon>Pseudomonadati</taxon>
        <taxon>Verrucomicrobiota</taxon>
        <taxon>Opitutia</taxon>
        <taxon>Opitutales</taxon>
        <taxon>Opitutaceae</taxon>
        <taxon>Actomonas</taxon>
    </lineage>
</organism>
<dbReference type="PANTHER" id="PTHR43640">
    <property type="entry name" value="OS07G0260300 PROTEIN"/>
    <property type="match status" value="1"/>
</dbReference>
<dbReference type="RefSeq" id="WP_221030400.1">
    <property type="nucleotide sequence ID" value="NZ_CP139781.1"/>
</dbReference>
<protein>
    <recommendedName>
        <fullName evidence="2">Thioredoxin domain-containing protein</fullName>
    </recommendedName>
</protein>
<dbReference type="InterPro" id="IPR047262">
    <property type="entry name" value="PRX-like1"/>
</dbReference>